<dbReference type="GO" id="GO:0005975">
    <property type="term" value="P:carbohydrate metabolic process"/>
    <property type="evidence" value="ECO:0007669"/>
    <property type="project" value="InterPro"/>
</dbReference>
<proteinExistence type="inferred from homology"/>
<evidence type="ECO:0000313" key="6">
    <source>
        <dbReference type="Proteomes" id="UP000070133"/>
    </source>
</evidence>
<feature type="domain" description="Glycoside hydrolase family 31 TIM barrel" evidence="3">
    <location>
        <begin position="194"/>
        <end position="498"/>
    </location>
</feature>
<dbReference type="PANTHER" id="PTHR43863">
    <property type="entry name" value="HYDROLASE, PUTATIVE (AFU_ORTHOLOGUE AFUA_1G03140)-RELATED"/>
    <property type="match status" value="1"/>
</dbReference>
<dbReference type="Pfam" id="PF21365">
    <property type="entry name" value="Glyco_hydro_31_3rd"/>
    <property type="match status" value="1"/>
</dbReference>
<keyword evidence="2" id="KW-0378">Hydrolase</keyword>
<dbReference type="InterPro" id="IPR051816">
    <property type="entry name" value="Glycosyl_Hydrolase_31"/>
</dbReference>
<feature type="domain" description="Glycosyl hydrolase family 31 C-terminal" evidence="4">
    <location>
        <begin position="507"/>
        <end position="597"/>
    </location>
</feature>
<dbReference type="GO" id="GO:0004553">
    <property type="term" value="F:hydrolase activity, hydrolyzing O-glycosyl compounds"/>
    <property type="evidence" value="ECO:0007669"/>
    <property type="project" value="InterPro"/>
</dbReference>
<dbReference type="Gene3D" id="2.60.40.1180">
    <property type="entry name" value="Golgi alpha-mannosidase II"/>
    <property type="match status" value="2"/>
</dbReference>
<evidence type="ECO:0000259" key="3">
    <source>
        <dbReference type="Pfam" id="PF01055"/>
    </source>
</evidence>
<name>A0A139HLN4_9PEZI</name>
<dbReference type="EMBL" id="LFZN01000031">
    <property type="protein sequence ID" value="KXT03388.1"/>
    <property type="molecule type" value="Genomic_DNA"/>
</dbReference>
<dbReference type="InterPro" id="IPR000322">
    <property type="entry name" value="Glyco_hydro_31_TIM"/>
</dbReference>
<dbReference type="Gene3D" id="3.20.20.80">
    <property type="entry name" value="Glycosidases"/>
    <property type="match status" value="1"/>
</dbReference>
<dbReference type="AlphaFoldDB" id="A0A139HLN4"/>
<protein>
    <recommendedName>
        <fullName evidence="7">DUF5110 domain-containing protein</fullName>
    </recommendedName>
</protein>
<sequence>MEEYRIRCDPIANPESIVSGPKWRFTILDNRVLRYEWAQDGQFEDRASTFALWRRFPSPTFRVEETEHELQIITSSLHLTYDKERFSPNGLVVSFKAKLTDWGAEWRYGESSPQNLGGTARTLDDVDGRCDMGTGVLSRSGYSNLDDSDSMLFEENGFVTPRRKGDRVDGYLFAYDMDYKGAMESFYAISGHQPSVPRWCLGNWWSRYHAYDDAEYLALMDQFKQNGIPLSVAVIDMDWHWVKESFVPHTGWTGYSWNTNLFPSPKDFTRSLRDRGLKITLNDHPHAGIHEHEDVYDDLAQRLGHDTTHRAPIQFDPTSPKFMHAYFNLVHRKLEEIGCDFWWIDWQQGQQSRVPGFDPLWLLNHFQFEDTKRSNPKSSPVIFSRYAGPGSHRYPIGFSGDTFATWASLQFQPEFTATASNIGFGWWSHDIGGHLPGDRNDECTTRWVQYAGFSPVLRLHSTVSRWMSKEPWLYRHEHMVAMRSAMQYRHRLVPYIHSINASSEHTLPLVQPMYWEFPQRDVAYRFPNQYLFGPSLIVSPIVTPRDPRTNLASSQVWVPPGRHVDIFTGTLYDGDRELDMYRSIDTIPVLAPEGSIIPLDRDAVPTNGCKNPDGFEIIVVVGQNGNFTIIEDLQDDRDQNDVNSPTQRSMHISYDHTSGHLTFNSGIRKTWTFRFLSTQISISAIKVHINNAITADFTISHDKTDTVLTLGAQTNSKISIDLGLPPELTVHDHIETMSRLLRDFQTGIAVKDRIWEIVRSDQPVAIKIGRLLSLGLEKVFYGPLFELLVADSRL</sequence>
<dbReference type="Proteomes" id="UP000070133">
    <property type="component" value="Unassembled WGS sequence"/>
</dbReference>
<dbReference type="SUPFAM" id="SSF51445">
    <property type="entry name" value="(Trans)glycosidases"/>
    <property type="match status" value="1"/>
</dbReference>
<dbReference type="CDD" id="cd06595">
    <property type="entry name" value="GH31_u1"/>
    <property type="match status" value="1"/>
</dbReference>
<dbReference type="OrthoDB" id="1334205at2759"/>
<accession>A0A139HLN4</accession>
<dbReference type="InterPro" id="IPR048395">
    <property type="entry name" value="Glyco_hydro_31_C"/>
</dbReference>
<comment type="caution">
    <text evidence="5">The sequence shown here is derived from an EMBL/GenBank/DDBJ whole genome shotgun (WGS) entry which is preliminary data.</text>
</comment>
<dbReference type="SUPFAM" id="SSF51011">
    <property type="entry name" value="Glycosyl hydrolase domain"/>
    <property type="match status" value="1"/>
</dbReference>
<keyword evidence="6" id="KW-1185">Reference proteome</keyword>
<organism evidence="5 6">
    <name type="scientific">Pseudocercospora eumusae</name>
    <dbReference type="NCBI Taxonomy" id="321146"/>
    <lineage>
        <taxon>Eukaryota</taxon>
        <taxon>Fungi</taxon>
        <taxon>Dikarya</taxon>
        <taxon>Ascomycota</taxon>
        <taxon>Pezizomycotina</taxon>
        <taxon>Dothideomycetes</taxon>
        <taxon>Dothideomycetidae</taxon>
        <taxon>Mycosphaerellales</taxon>
        <taxon>Mycosphaerellaceae</taxon>
        <taxon>Pseudocercospora</taxon>
    </lineage>
</organism>
<evidence type="ECO:0000256" key="2">
    <source>
        <dbReference type="RuleBase" id="RU361185"/>
    </source>
</evidence>
<dbReference type="InterPro" id="IPR017853">
    <property type="entry name" value="GH"/>
</dbReference>
<gene>
    <name evidence="5" type="ORF">AC578_3948</name>
</gene>
<dbReference type="Pfam" id="PF01055">
    <property type="entry name" value="Glyco_hydro_31_2nd"/>
    <property type="match status" value="1"/>
</dbReference>
<dbReference type="STRING" id="321146.A0A139HLN4"/>
<evidence type="ECO:0008006" key="7">
    <source>
        <dbReference type="Google" id="ProtNLM"/>
    </source>
</evidence>
<evidence type="ECO:0000256" key="1">
    <source>
        <dbReference type="ARBA" id="ARBA00007806"/>
    </source>
</evidence>
<reference evidence="5 6" key="1">
    <citation type="submission" date="2015-07" db="EMBL/GenBank/DDBJ databases">
        <title>Comparative genomics of the Sigatoka disease complex on banana suggests a link between parallel evolutionary changes in Pseudocercospora fijiensis and Pseudocercospora eumusae and increased virulence on the banana host.</title>
        <authorList>
            <person name="Chang T.-C."/>
            <person name="Salvucci A."/>
            <person name="Crous P.W."/>
            <person name="Stergiopoulos I."/>
        </authorList>
    </citation>
    <scope>NUCLEOTIDE SEQUENCE [LARGE SCALE GENOMIC DNA]</scope>
    <source>
        <strain evidence="5 6">CBS 114824</strain>
    </source>
</reference>
<dbReference type="InterPro" id="IPR013780">
    <property type="entry name" value="Glyco_hydro_b"/>
</dbReference>
<keyword evidence="2" id="KW-0326">Glycosidase</keyword>
<dbReference type="PANTHER" id="PTHR43863:SF2">
    <property type="entry name" value="MALTASE-GLUCOAMYLASE"/>
    <property type="match status" value="1"/>
</dbReference>
<evidence type="ECO:0000259" key="4">
    <source>
        <dbReference type="Pfam" id="PF21365"/>
    </source>
</evidence>
<evidence type="ECO:0000313" key="5">
    <source>
        <dbReference type="EMBL" id="KXT03388.1"/>
    </source>
</evidence>
<comment type="similarity">
    <text evidence="1 2">Belongs to the glycosyl hydrolase 31 family.</text>
</comment>